<dbReference type="SUPFAM" id="SSF56300">
    <property type="entry name" value="Metallo-dependent phosphatases"/>
    <property type="match status" value="1"/>
</dbReference>
<keyword evidence="3" id="KW-0540">Nuclease</keyword>
<dbReference type="STRING" id="1423729.FC80_GL001253"/>
<reference evidence="3 4" key="1">
    <citation type="journal article" date="2015" name="Genome Announc.">
        <title>Expanding the biotechnology potential of lactobacilli through comparative genomics of 213 strains and associated genera.</title>
        <authorList>
            <person name="Sun Z."/>
            <person name="Harris H.M."/>
            <person name="McCann A."/>
            <person name="Guo C."/>
            <person name="Argimon S."/>
            <person name="Zhang W."/>
            <person name="Yang X."/>
            <person name="Jeffery I.B."/>
            <person name="Cooney J.C."/>
            <person name="Kagawa T.F."/>
            <person name="Liu W."/>
            <person name="Song Y."/>
            <person name="Salvetti E."/>
            <person name="Wrobel A."/>
            <person name="Rasinkangas P."/>
            <person name="Parkhill J."/>
            <person name="Rea M.C."/>
            <person name="O'Sullivan O."/>
            <person name="Ritari J."/>
            <person name="Douillard F.P."/>
            <person name="Paul Ross R."/>
            <person name="Yang R."/>
            <person name="Briner A.E."/>
            <person name="Felis G.E."/>
            <person name="de Vos W.M."/>
            <person name="Barrangou R."/>
            <person name="Klaenhammer T.R."/>
            <person name="Caufield P.W."/>
            <person name="Cui Y."/>
            <person name="Zhang H."/>
            <person name="O'Toole P.W."/>
        </authorList>
    </citation>
    <scope>NUCLEOTIDE SEQUENCE [LARGE SCALE GENOMIC DNA]</scope>
    <source>
        <strain evidence="3 4">DSM 21116</strain>
    </source>
</reference>
<keyword evidence="1" id="KW-0378">Hydrolase</keyword>
<gene>
    <name evidence="3" type="ORF">FC80_GL001253</name>
</gene>
<dbReference type="PIRSF" id="PIRSF033091">
    <property type="entry name" value="Pesterase_YhaO"/>
    <property type="match status" value="1"/>
</dbReference>
<dbReference type="EMBL" id="AYZE01000015">
    <property type="protein sequence ID" value="KRM90350.1"/>
    <property type="molecule type" value="Genomic_DNA"/>
</dbReference>
<evidence type="ECO:0000313" key="3">
    <source>
        <dbReference type="EMBL" id="KRM90350.1"/>
    </source>
</evidence>
<dbReference type="Gene3D" id="3.60.21.10">
    <property type="match status" value="1"/>
</dbReference>
<dbReference type="RefSeq" id="WP_057829470.1">
    <property type="nucleotide sequence ID" value="NZ_AYZE01000015.1"/>
</dbReference>
<dbReference type="Pfam" id="PF00149">
    <property type="entry name" value="Metallophos"/>
    <property type="match status" value="1"/>
</dbReference>
<organism evidence="3 4">
    <name type="scientific">Liquorilactobacillus cacaonum DSM 21116</name>
    <dbReference type="NCBI Taxonomy" id="1423729"/>
    <lineage>
        <taxon>Bacteria</taxon>
        <taxon>Bacillati</taxon>
        <taxon>Bacillota</taxon>
        <taxon>Bacilli</taxon>
        <taxon>Lactobacillales</taxon>
        <taxon>Lactobacillaceae</taxon>
        <taxon>Liquorilactobacillus</taxon>
    </lineage>
</organism>
<dbReference type="PANTHER" id="PTHR30337">
    <property type="entry name" value="COMPONENT OF ATP-DEPENDENT DSDNA EXONUCLEASE"/>
    <property type="match status" value="1"/>
</dbReference>
<evidence type="ECO:0000256" key="1">
    <source>
        <dbReference type="ARBA" id="ARBA00022801"/>
    </source>
</evidence>
<sequence>MKFIHCADLHLGNSFEGLNGVSDSQMKILIDSGIDALNQMVDIAINEEIDFILFVGDIFDNHKINITIQLKLRDIFEKLEKHGIYVFLSLGNHDFQDLDNYSFYFPENVYVFPNQVSTKKVIIKNEEIAVTGFSYKKRWVDRQIQSYPKRLDVKWHIGMLHGSVFEEDNLQNYAPFKVSELISKNYDYWALGHIHSYHELSTLPSIIYPGSLQGKNNKEITKKGFVIVESKDGKLCPRFRELTVLKWVTLNLKVVKEQTFSEIEDTMIKSIEKQTVEESKLVIVSVVINVLSPNAELVKNLQNGYMLRSLRRRMDEKIFIRKISYTTEAFFGDNMLDENILLDVKNKIFEKSIILNLLGNLKEYEFIEEYFKNENELEDIFEKTKLKLSGDIDSYENFRS</sequence>
<dbReference type="InterPro" id="IPR014576">
    <property type="entry name" value="Pesterase_YhaO"/>
</dbReference>
<dbReference type="CDD" id="cd00840">
    <property type="entry name" value="MPP_Mre11_N"/>
    <property type="match status" value="1"/>
</dbReference>
<evidence type="ECO:0000259" key="2">
    <source>
        <dbReference type="Pfam" id="PF00149"/>
    </source>
</evidence>
<dbReference type="AlphaFoldDB" id="A0A0R2CF22"/>
<dbReference type="OrthoDB" id="9773856at2"/>
<keyword evidence="3" id="KW-0269">Exonuclease</keyword>
<comment type="caution">
    <text evidence="3">The sequence shown here is derived from an EMBL/GenBank/DDBJ whole genome shotgun (WGS) entry which is preliminary data.</text>
</comment>
<evidence type="ECO:0000313" key="4">
    <source>
        <dbReference type="Proteomes" id="UP000051131"/>
    </source>
</evidence>
<dbReference type="PATRIC" id="fig|1423729.3.peg.1272"/>
<feature type="domain" description="Calcineurin-like phosphoesterase" evidence="2">
    <location>
        <begin position="1"/>
        <end position="197"/>
    </location>
</feature>
<dbReference type="GO" id="GO:0004527">
    <property type="term" value="F:exonuclease activity"/>
    <property type="evidence" value="ECO:0007669"/>
    <property type="project" value="UniProtKB-KW"/>
</dbReference>
<proteinExistence type="predicted"/>
<dbReference type="InterPro" id="IPR004843">
    <property type="entry name" value="Calcineurin-like_PHP"/>
</dbReference>
<name>A0A0R2CF22_9LACO</name>
<keyword evidence="4" id="KW-1185">Reference proteome</keyword>
<dbReference type="InterPro" id="IPR050535">
    <property type="entry name" value="DNA_Repair-Maintenance_Comp"/>
</dbReference>
<dbReference type="InterPro" id="IPR029052">
    <property type="entry name" value="Metallo-depent_PP-like"/>
</dbReference>
<dbReference type="PANTHER" id="PTHR30337:SF7">
    <property type="entry name" value="PHOSPHOESTERASE"/>
    <property type="match status" value="1"/>
</dbReference>
<dbReference type="Proteomes" id="UP000051131">
    <property type="component" value="Unassembled WGS sequence"/>
</dbReference>
<dbReference type="InterPro" id="IPR041796">
    <property type="entry name" value="Mre11_N"/>
</dbReference>
<protein>
    <submittedName>
        <fullName evidence="3">DNA repair exonuclease</fullName>
    </submittedName>
</protein>
<accession>A0A0R2CF22</accession>